<name>A0A7W8DNG5_9BACT</name>
<protein>
    <submittedName>
        <fullName evidence="2">Uncharacterized protein</fullName>
    </submittedName>
</protein>
<reference evidence="2 3" key="1">
    <citation type="submission" date="2020-08" db="EMBL/GenBank/DDBJ databases">
        <title>Genomic Encyclopedia of Type Strains, Phase IV (KMG-IV): sequencing the most valuable type-strain genomes for metagenomic binning, comparative biology and taxonomic classification.</title>
        <authorList>
            <person name="Goeker M."/>
        </authorList>
    </citation>
    <scope>NUCLEOTIDE SEQUENCE [LARGE SCALE GENOMIC DNA]</scope>
    <source>
        <strain evidence="2 3">DSM 12251</strain>
    </source>
</reference>
<dbReference type="EMBL" id="JACHIF010000001">
    <property type="protein sequence ID" value="MBB5036348.1"/>
    <property type="molecule type" value="Genomic_DNA"/>
</dbReference>
<dbReference type="AlphaFoldDB" id="A0A7W8DNG5"/>
<accession>A0A7W8DNG5</accession>
<keyword evidence="1" id="KW-0732">Signal</keyword>
<dbReference type="Proteomes" id="UP000534294">
    <property type="component" value="Unassembled WGS sequence"/>
</dbReference>
<dbReference type="RefSeq" id="WP_184205151.1">
    <property type="nucleotide sequence ID" value="NZ_JACHIF010000001.1"/>
</dbReference>
<gene>
    <name evidence="2" type="ORF">HNQ64_000582</name>
</gene>
<proteinExistence type="predicted"/>
<feature type="signal peptide" evidence="1">
    <location>
        <begin position="1"/>
        <end position="20"/>
    </location>
</feature>
<organism evidence="2 3">
    <name type="scientific">Prosthecobacter dejongeii</name>
    <dbReference type="NCBI Taxonomy" id="48465"/>
    <lineage>
        <taxon>Bacteria</taxon>
        <taxon>Pseudomonadati</taxon>
        <taxon>Verrucomicrobiota</taxon>
        <taxon>Verrucomicrobiia</taxon>
        <taxon>Verrucomicrobiales</taxon>
        <taxon>Verrucomicrobiaceae</taxon>
        <taxon>Prosthecobacter</taxon>
    </lineage>
</organism>
<evidence type="ECO:0000256" key="1">
    <source>
        <dbReference type="SAM" id="SignalP"/>
    </source>
</evidence>
<feature type="chain" id="PRO_5030597550" evidence="1">
    <location>
        <begin position="21"/>
        <end position="144"/>
    </location>
</feature>
<sequence>MKTLLNILLIAALSTTAVFADAKVKAGPRKGLLLELGDKHAEFLVEKNRTISIAVYDAALKAQPASTEVITATAEAPSGKTKIEFEKKGDMLVSKTPLPDGEGYQIVLQAKATPNAKVKNFRIKLQTHVCNGCSNAEYACTCDE</sequence>
<keyword evidence="3" id="KW-1185">Reference proteome</keyword>
<evidence type="ECO:0000313" key="3">
    <source>
        <dbReference type="Proteomes" id="UP000534294"/>
    </source>
</evidence>
<comment type="caution">
    <text evidence="2">The sequence shown here is derived from an EMBL/GenBank/DDBJ whole genome shotgun (WGS) entry which is preliminary data.</text>
</comment>
<evidence type="ECO:0000313" key="2">
    <source>
        <dbReference type="EMBL" id="MBB5036348.1"/>
    </source>
</evidence>